<sequence length="126" mass="14228">MLLACGVNIIVTHSEPLSRFLSRLVNAQGQHFSRRVPAGIDQLPTTMRPCRSRAICPRRRSGCRCDCCLKARRCLAWLNIVNLSGPRVSETTTAVEIPIGAVMRCRRRMKIWLPIWIGFIRGRKAG</sequence>
<gene>
    <name evidence="1" type="ORF">EH207_17225</name>
</gene>
<reference evidence="1 2" key="1">
    <citation type="submission" date="2018-11" db="EMBL/GenBank/DDBJ databases">
        <title>Genome sequences of Brenneria nigrifluens and Brenneria rubrifaciens.</title>
        <authorList>
            <person name="Poret-Peterson A.T."/>
            <person name="McClean A.E."/>
            <person name="Kluepfel D.A."/>
        </authorList>
    </citation>
    <scope>NUCLEOTIDE SEQUENCE [LARGE SCALE GENOMIC DNA]</scope>
    <source>
        <strain evidence="1 2">6D370</strain>
    </source>
</reference>
<protein>
    <submittedName>
        <fullName evidence="1">Uncharacterized protein</fullName>
    </submittedName>
</protein>
<keyword evidence="2" id="KW-1185">Reference proteome</keyword>
<proteinExistence type="predicted"/>
<dbReference type="EMBL" id="CP034035">
    <property type="protein sequence ID" value="QCR10411.1"/>
    <property type="molecule type" value="Genomic_DNA"/>
</dbReference>
<name>A0A4P8QT57_9GAMM</name>
<accession>A0A4P8QT57</accession>
<dbReference type="Proteomes" id="UP000299580">
    <property type="component" value="Chromosome"/>
</dbReference>
<evidence type="ECO:0000313" key="1">
    <source>
        <dbReference type="EMBL" id="QCR10411.1"/>
    </source>
</evidence>
<evidence type="ECO:0000313" key="2">
    <source>
        <dbReference type="Proteomes" id="UP000299580"/>
    </source>
</evidence>
<dbReference type="KEGG" id="brb:EH207_17225"/>
<dbReference type="Pfam" id="PF10995">
    <property type="entry name" value="CBP_BcsE"/>
    <property type="match status" value="1"/>
</dbReference>
<dbReference type="InterPro" id="IPR017745">
    <property type="entry name" value="BcsE"/>
</dbReference>
<dbReference type="GO" id="GO:0035438">
    <property type="term" value="F:cyclic-di-GMP binding"/>
    <property type="evidence" value="ECO:0007669"/>
    <property type="project" value="InterPro"/>
</dbReference>
<dbReference type="OrthoDB" id="5840260at2"/>
<organism evidence="1 2">
    <name type="scientific">Brenneria rubrifaciens</name>
    <dbReference type="NCBI Taxonomy" id="55213"/>
    <lineage>
        <taxon>Bacteria</taxon>
        <taxon>Pseudomonadati</taxon>
        <taxon>Pseudomonadota</taxon>
        <taxon>Gammaproteobacteria</taxon>
        <taxon>Enterobacterales</taxon>
        <taxon>Pectobacteriaceae</taxon>
        <taxon>Brenneria</taxon>
    </lineage>
</organism>
<dbReference type="AlphaFoldDB" id="A0A4P8QT57"/>